<dbReference type="InterPro" id="IPR016186">
    <property type="entry name" value="C-type_lectin-like/link_sf"/>
</dbReference>
<keyword evidence="2" id="KW-1015">Disulfide bond</keyword>
<dbReference type="InterPro" id="IPR016187">
    <property type="entry name" value="CTDL_fold"/>
</dbReference>
<dbReference type="EMBL" id="VYXH01008054">
    <property type="protein sequence ID" value="NWQ93412.1"/>
    <property type="molecule type" value="Genomic_DNA"/>
</dbReference>
<keyword evidence="5" id="KW-1185">Reference proteome</keyword>
<proteinExistence type="predicted"/>
<organism evidence="4 5">
    <name type="scientific">Burhinus bistriatus</name>
    <dbReference type="NCBI Taxonomy" id="240201"/>
    <lineage>
        <taxon>Eukaryota</taxon>
        <taxon>Metazoa</taxon>
        <taxon>Chordata</taxon>
        <taxon>Craniata</taxon>
        <taxon>Vertebrata</taxon>
        <taxon>Euteleostomi</taxon>
        <taxon>Archelosauria</taxon>
        <taxon>Archosauria</taxon>
        <taxon>Dinosauria</taxon>
        <taxon>Saurischia</taxon>
        <taxon>Theropoda</taxon>
        <taxon>Coelurosauria</taxon>
        <taxon>Aves</taxon>
        <taxon>Neognathae</taxon>
        <taxon>Neoaves</taxon>
        <taxon>Charadriiformes</taxon>
        <taxon>Burhinidae</taxon>
        <taxon>Burhinus</taxon>
    </lineage>
</organism>
<evidence type="ECO:0000313" key="5">
    <source>
        <dbReference type="Proteomes" id="UP000574691"/>
    </source>
</evidence>
<dbReference type="Gene3D" id="3.10.100.10">
    <property type="entry name" value="Mannose-Binding Protein A, subunit A"/>
    <property type="match status" value="1"/>
</dbReference>
<sequence>GCPQDWEKYGEKCYFFSQKQEKNDWNASRKECTDMNSDLVIIDNMDELSYLTSRSKGHYYLLGLTYCDEKWKWINNMEHSTDMFHIGGDLTDYFCTVIGHGKVETASCDGSTTTQNMCEKAANISEGQKES</sequence>
<evidence type="ECO:0000256" key="1">
    <source>
        <dbReference type="ARBA" id="ARBA00022734"/>
    </source>
</evidence>
<protein>
    <submittedName>
        <fullName evidence="4">KRBBB protein</fullName>
    </submittedName>
</protein>
<feature type="non-terminal residue" evidence="4">
    <location>
        <position position="131"/>
    </location>
</feature>
<feature type="domain" description="C-type lectin" evidence="3">
    <location>
        <begin position="9"/>
        <end position="109"/>
    </location>
</feature>
<gene>
    <name evidence="4" type="primary">Klrb1b_1</name>
    <name evidence="4" type="ORF">BURBIS_R16034</name>
</gene>
<dbReference type="Pfam" id="PF00059">
    <property type="entry name" value="Lectin_C"/>
    <property type="match status" value="1"/>
</dbReference>
<dbReference type="SMART" id="SM00034">
    <property type="entry name" value="CLECT"/>
    <property type="match status" value="1"/>
</dbReference>
<dbReference type="InterPro" id="IPR051379">
    <property type="entry name" value="C-type_Lectin_Receptor_IMM"/>
</dbReference>
<feature type="non-terminal residue" evidence="4">
    <location>
        <position position="1"/>
    </location>
</feature>
<dbReference type="PANTHER" id="PTHR46746:SF9">
    <property type="entry name" value="CD209 ANTIGEN-LIKE PROTEIN C-LIKE"/>
    <property type="match status" value="1"/>
</dbReference>
<evidence type="ECO:0000313" key="4">
    <source>
        <dbReference type="EMBL" id="NWQ93412.1"/>
    </source>
</evidence>
<keyword evidence="1" id="KW-0430">Lectin</keyword>
<dbReference type="SUPFAM" id="SSF56436">
    <property type="entry name" value="C-type lectin-like"/>
    <property type="match status" value="1"/>
</dbReference>
<reference evidence="4 5" key="1">
    <citation type="submission" date="2019-09" db="EMBL/GenBank/DDBJ databases">
        <title>Bird 10,000 Genomes (B10K) Project - Family phase.</title>
        <authorList>
            <person name="Zhang G."/>
        </authorList>
    </citation>
    <scope>NUCLEOTIDE SEQUENCE [LARGE SCALE GENOMIC DNA]</scope>
    <source>
        <strain evidence="4">B10K-DU-001-64</strain>
        <tissue evidence="4">Muscle</tissue>
    </source>
</reference>
<name>A0A7K4T8D0_9CHAR</name>
<accession>A0A7K4T8D0</accession>
<dbReference type="Proteomes" id="UP000574691">
    <property type="component" value="Unassembled WGS sequence"/>
</dbReference>
<dbReference type="AlphaFoldDB" id="A0A7K4T8D0"/>
<comment type="caution">
    <text evidence="4">The sequence shown here is derived from an EMBL/GenBank/DDBJ whole genome shotgun (WGS) entry which is preliminary data.</text>
</comment>
<dbReference type="GO" id="GO:0030246">
    <property type="term" value="F:carbohydrate binding"/>
    <property type="evidence" value="ECO:0007669"/>
    <property type="project" value="UniProtKB-KW"/>
</dbReference>
<evidence type="ECO:0000259" key="3">
    <source>
        <dbReference type="PROSITE" id="PS50041"/>
    </source>
</evidence>
<evidence type="ECO:0000256" key="2">
    <source>
        <dbReference type="ARBA" id="ARBA00023157"/>
    </source>
</evidence>
<dbReference type="PROSITE" id="PS50041">
    <property type="entry name" value="C_TYPE_LECTIN_2"/>
    <property type="match status" value="1"/>
</dbReference>
<dbReference type="PANTHER" id="PTHR46746">
    <property type="entry name" value="KILLER CELL LECTIN-LIKE RECEPTOR SUBFAMILY F MEMBER 2"/>
    <property type="match status" value="1"/>
</dbReference>
<dbReference type="InterPro" id="IPR001304">
    <property type="entry name" value="C-type_lectin-like"/>
</dbReference>